<evidence type="ECO:0000313" key="2">
    <source>
        <dbReference type="Proteomes" id="UP000299102"/>
    </source>
</evidence>
<gene>
    <name evidence="1" type="ORF">EVAR_60888_1</name>
</gene>
<dbReference type="EMBL" id="BGZK01001230">
    <property type="protein sequence ID" value="GBP74961.1"/>
    <property type="molecule type" value="Genomic_DNA"/>
</dbReference>
<protein>
    <submittedName>
        <fullName evidence="1">Uncharacterized protein</fullName>
    </submittedName>
</protein>
<name>A0A4C1YEY9_EUMVA</name>
<reference evidence="1 2" key="1">
    <citation type="journal article" date="2019" name="Commun. Biol.">
        <title>The bagworm genome reveals a unique fibroin gene that provides high tensile strength.</title>
        <authorList>
            <person name="Kono N."/>
            <person name="Nakamura H."/>
            <person name="Ohtoshi R."/>
            <person name="Tomita M."/>
            <person name="Numata K."/>
            <person name="Arakawa K."/>
        </authorList>
    </citation>
    <scope>NUCLEOTIDE SEQUENCE [LARGE SCALE GENOMIC DNA]</scope>
</reference>
<proteinExistence type="predicted"/>
<keyword evidence="2" id="KW-1185">Reference proteome</keyword>
<dbReference type="Proteomes" id="UP000299102">
    <property type="component" value="Unassembled WGS sequence"/>
</dbReference>
<dbReference type="AlphaFoldDB" id="A0A4C1YEY9"/>
<sequence length="76" mass="8557">MLQGIFLFSKLKKISEEIDMLTMEHQRIGVTLRKGVTLGNVTMKSPNREVVPMPGVSTQYMIGLPRAQHQIIVNCC</sequence>
<organism evidence="1 2">
    <name type="scientific">Eumeta variegata</name>
    <name type="common">Bagworm moth</name>
    <name type="synonym">Eumeta japonica</name>
    <dbReference type="NCBI Taxonomy" id="151549"/>
    <lineage>
        <taxon>Eukaryota</taxon>
        <taxon>Metazoa</taxon>
        <taxon>Ecdysozoa</taxon>
        <taxon>Arthropoda</taxon>
        <taxon>Hexapoda</taxon>
        <taxon>Insecta</taxon>
        <taxon>Pterygota</taxon>
        <taxon>Neoptera</taxon>
        <taxon>Endopterygota</taxon>
        <taxon>Lepidoptera</taxon>
        <taxon>Glossata</taxon>
        <taxon>Ditrysia</taxon>
        <taxon>Tineoidea</taxon>
        <taxon>Psychidae</taxon>
        <taxon>Oiketicinae</taxon>
        <taxon>Eumeta</taxon>
    </lineage>
</organism>
<comment type="caution">
    <text evidence="1">The sequence shown here is derived from an EMBL/GenBank/DDBJ whole genome shotgun (WGS) entry which is preliminary data.</text>
</comment>
<evidence type="ECO:0000313" key="1">
    <source>
        <dbReference type="EMBL" id="GBP74961.1"/>
    </source>
</evidence>
<accession>A0A4C1YEY9</accession>